<evidence type="ECO:0000259" key="7">
    <source>
        <dbReference type="PROSITE" id="PS50249"/>
    </source>
</evidence>
<reference evidence="8" key="1">
    <citation type="submission" date="2019-11" db="EMBL/GenBank/DDBJ databases">
        <authorList>
            <person name="Feng L."/>
        </authorList>
    </citation>
    <scope>NUCLEOTIDE SEQUENCE</scope>
    <source>
        <strain evidence="8">CramosumLFYP8</strain>
    </source>
</reference>
<evidence type="ECO:0000256" key="2">
    <source>
        <dbReference type="ARBA" id="ARBA00022670"/>
    </source>
</evidence>
<dbReference type="GO" id="GO:0046872">
    <property type="term" value="F:metal ion binding"/>
    <property type="evidence" value="ECO:0007669"/>
    <property type="project" value="UniProtKB-KW"/>
</dbReference>
<name>A0A6N2XXK8_9FIRM</name>
<evidence type="ECO:0000256" key="4">
    <source>
        <dbReference type="ARBA" id="ARBA00022801"/>
    </source>
</evidence>
<keyword evidence="6" id="KW-0482">Metalloprotease</keyword>
<keyword evidence="3" id="KW-0479">Metal-binding</keyword>
<dbReference type="PANTHER" id="PTHR30471">
    <property type="entry name" value="DNA REPAIR PROTEIN RADC"/>
    <property type="match status" value="1"/>
</dbReference>
<keyword evidence="2" id="KW-0645">Protease</keyword>
<dbReference type="EMBL" id="CACRTL010000003">
    <property type="protein sequence ID" value="VYT57908.1"/>
    <property type="molecule type" value="Genomic_DNA"/>
</dbReference>
<dbReference type="AlphaFoldDB" id="A0A6N2XXK8"/>
<evidence type="ECO:0000256" key="3">
    <source>
        <dbReference type="ARBA" id="ARBA00022723"/>
    </source>
</evidence>
<protein>
    <recommendedName>
        <fullName evidence="7">MPN domain-containing protein</fullName>
    </recommendedName>
</protein>
<organism evidence="8">
    <name type="scientific">Thomasclavelia ramosa</name>
    <dbReference type="NCBI Taxonomy" id="1547"/>
    <lineage>
        <taxon>Bacteria</taxon>
        <taxon>Bacillati</taxon>
        <taxon>Bacillota</taxon>
        <taxon>Erysipelotrichia</taxon>
        <taxon>Erysipelotrichales</taxon>
        <taxon>Coprobacillaceae</taxon>
        <taxon>Thomasclavelia</taxon>
    </lineage>
</organism>
<keyword evidence="5" id="KW-0862">Zinc</keyword>
<dbReference type="SUPFAM" id="SSF102712">
    <property type="entry name" value="JAB1/MPN domain"/>
    <property type="match status" value="1"/>
</dbReference>
<proteinExistence type="inferred from homology"/>
<gene>
    <name evidence="8" type="ORF">CRLFYP8_00563</name>
</gene>
<evidence type="ECO:0000313" key="8">
    <source>
        <dbReference type="EMBL" id="VYT57908.1"/>
    </source>
</evidence>
<dbReference type="GO" id="GO:0008237">
    <property type="term" value="F:metallopeptidase activity"/>
    <property type="evidence" value="ECO:0007669"/>
    <property type="project" value="UniProtKB-KW"/>
</dbReference>
<evidence type="ECO:0000256" key="1">
    <source>
        <dbReference type="ARBA" id="ARBA00010243"/>
    </source>
</evidence>
<dbReference type="PROSITE" id="PS01302">
    <property type="entry name" value="UPF0758"/>
    <property type="match status" value="1"/>
</dbReference>
<dbReference type="InterPro" id="IPR025657">
    <property type="entry name" value="RadC_JAB"/>
</dbReference>
<dbReference type="Pfam" id="PF04002">
    <property type="entry name" value="RadC"/>
    <property type="match status" value="1"/>
</dbReference>
<evidence type="ECO:0000256" key="5">
    <source>
        <dbReference type="ARBA" id="ARBA00022833"/>
    </source>
</evidence>
<keyword evidence="4" id="KW-0378">Hydrolase</keyword>
<evidence type="ECO:0000256" key="6">
    <source>
        <dbReference type="ARBA" id="ARBA00023049"/>
    </source>
</evidence>
<dbReference type="InterPro" id="IPR020891">
    <property type="entry name" value="UPF0758_CS"/>
</dbReference>
<sequence length="183" mass="20709">MNSIDVVGIRLVKEREFLCEKSIRTPLDAVEVLANELKFLDREILMTLNMNSKNKIINAHVCSIGSANMGIVDPKSVFKSALLSGANRVMIIHNHPSGDCTPSQEDIDVTNLLIKGGRILEIEVLDHIVIGENEYYSIVGDRQEKYTEINNTDNLQNSYESLELCENNDKKNWLEEDVMEMII</sequence>
<dbReference type="PANTHER" id="PTHR30471:SF3">
    <property type="entry name" value="UPF0758 PROTEIN YEES-RELATED"/>
    <property type="match status" value="1"/>
</dbReference>
<dbReference type="PROSITE" id="PS50249">
    <property type="entry name" value="MPN"/>
    <property type="match status" value="1"/>
</dbReference>
<dbReference type="RefSeq" id="WP_156634969.1">
    <property type="nucleotide sequence ID" value="NZ_CACRTL010000003.1"/>
</dbReference>
<dbReference type="CDD" id="cd08071">
    <property type="entry name" value="MPN_DUF2466"/>
    <property type="match status" value="1"/>
</dbReference>
<dbReference type="InterPro" id="IPR001405">
    <property type="entry name" value="UPF0758"/>
</dbReference>
<dbReference type="GO" id="GO:0006508">
    <property type="term" value="P:proteolysis"/>
    <property type="evidence" value="ECO:0007669"/>
    <property type="project" value="UniProtKB-KW"/>
</dbReference>
<dbReference type="Gene3D" id="3.40.140.10">
    <property type="entry name" value="Cytidine Deaminase, domain 2"/>
    <property type="match status" value="1"/>
</dbReference>
<comment type="similarity">
    <text evidence="1">Belongs to the UPF0758 family.</text>
</comment>
<accession>A0A6N2XXK8</accession>
<feature type="domain" description="MPN" evidence="7">
    <location>
        <begin position="22"/>
        <end position="144"/>
    </location>
</feature>
<dbReference type="InterPro" id="IPR037518">
    <property type="entry name" value="MPN"/>
</dbReference>